<dbReference type="EMBL" id="VYZN01000038">
    <property type="protein sequence ID" value="KAE9532745.1"/>
    <property type="molecule type" value="Genomic_DNA"/>
</dbReference>
<keyword evidence="4" id="KW-0853">WD repeat</keyword>
<dbReference type="Pfam" id="PF00400">
    <property type="entry name" value="WD40"/>
    <property type="match status" value="1"/>
</dbReference>
<dbReference type="PROSITE" id="PS50072">
    <property type="entry name" value="CSA_PPIASE_2"/>
    <property type="match status" value="1"/>
</dbReference>
<keyword evidence="6" id="KW-0697">Rotamase</keyword>
<dbReference type="InterPro" id="IPR029000">
    <property type="entry name" value="Cyclophilin-like_dom_sf"/>
</dbReference>
<evidence type="ECO:0000256" key="2">
    <source>
        <dbReference type="ARBA" id="ARBA00007365"/>
    </source>
</evidence>
<dbReference type="InterPro" id="IPR036322">
    <property type="entry name" value="WD40_repeat_dom_sf"/>
</dbReference>
<dbReference type="SUPFAM" id="SSF50891">
    <property type="entry name" value="Cyclophilin-like"/>
    <property type="match status" value="1"/>
</dbReference>
<evidence type="ECO:0000256" key="5">
    <source>
        <dbReference type="ARBA" id="ARBA00022737"/>
    </source>
</evidence>
<dbReference type="PANTHER" id="PTHR45625:SF4">
    <property type="entry name" value="PEPTIDYLPROLYL ISOMERASE DOMAIN AND WD REPEAT-CONTAINING PROTEIN 1"/>
    <property type="match status" value="1"/>
</dbReference>
<dbReference type="PANTHER" id="PTHR45625">
    <property type="entry name" value="PEPTIDYL-PROLYL CIS-TRANS ISOMERASE-RELATED"/>
    <property type="match status" value="1"/>
</dbReference>
<dbReference type="AlphaFoldDB" id="A0A6G0TI85"/>
<dbReference type="FunFam" id="2.130.10.10:FF:000450">
    <property type="entry name" value="Peptidylprolyl isomerase domain and WD-repeat protein 1"/>
    <property type="match status" value="1"/>
</dbReference>
<evidence type="ECO:0000313" key="11">
    <source>
        <dbReference type="Proteomes" id="UP000475862"/>
    </source>
</evidence>
<evidence type="ECO:0000256" key="3">
    <source>
        <dbReference type="ARBA" id="ARBA00013194"/>
    </source>
</evidence>
<protein>
    <recommendedName>
        <fullName evidence="3">peptidylprolyl isomerase</fullName>
        <ecNumber evidence="3">5.2.1.8</ecNumber>
    </recommendedName>
</protein>
<evidence type="ECO:0000256" key="6">
    <source>
        <dbReference type="ARBA" id="ARBA00023110"/>
    </source>
</evidence>
<dbReference type="PROSITE" id="PS00170">
    <property type="entry name" value="CSA_PPIASE_1"/>
    <property type="match status" value="1"/>
</dbReference>
<name>A0A6G0TI85_APHGL</name>
<keyword evidence="5" id="KW-0677">Repeat</keyword>
<dbReference type="EC" id="5.2.1.8" evidence="3"/>
<dbReference type="FunFam" id="2.40.100.10:FF:000003">
    <property type="entry name" value="Peptidylprolyl isomerase domain and WD repeat-containing 1"/>
    <property type="match status" value="1"/>
</dbReference>
<dbReference type="Gene3D" id="2.40.100.10">
    <property type="entry name" value="Cyclophilin-like"/>
    <property type="match status" value="1"/>
</dbReference>
<dbReference type="InterPro" id="IPR020892">
    <property type="entry name" value="Cyclophilin-type_PPIase_CS"/>
</dbReference>
<dbReference type="InterPro" id="IPR015943">
    <property type="entry name" value="WD40/YVTN_repeat-like_dom_sf"/>
</dbReference>
<dbReference type="SMART" id="SM00320">
    <property type="entry name" value="WD40"/>
    <property type="match status" value="4"/>
</dbReference>
<dbReference type="InterPro" id="IPR044666">
    <property type="entry name" value="Cyclophilin_A-like"/>
</dbReference>
<dbReference type="InterPro" id="IPR002130">
    <property type="entry name" value="Cyclophilin-type_PPIase_dom"/>
</dbReference>
<dbReference type="SUPFAM" id="SSF50978">
    <property type="entry name" value="WD40 repeat-like"/>
    <property type="match status" value="1"/>
</dbReference>
<sequence length="629" mass="71815">MSEKREREDDDKTNASEEDDDDCVGPSLSELTNTVEKKKRKILKYEHLYLENLPTCDTYEKSYMHRDVITHIIITKTDFLITASCDGHVKFWKKTEELIEFVKHFRSHLTPITDLADNYNGTLMCTISSDQTVKVFDVINFDMINMIKLDYIPLSACWVHSKGDPIHTVAVSSTTEPKIFIYDGKGVNTPLHVIDKMHTKPIVFIKFNSVFDVTISADKSGIIEYWSGAKTDYEFPKCVQFDSKLDTDLFEFVRHKTYATSLCFSNDGLKFATMSPDRKVRVFNFLTGKLNRVYDESLIRFSELQQKKQQIPNIEFIRRMAIERELDKTEISHTANLCFDESGNYLFYPTMLGVKVVNIFNNTLVKIIGKPENLRALRVALFQVSTQRKMCGKAKKLKAAVTLEMEAATNPALEASISDPTLFCTAYKKNRFYMFTKREPEDIKSIDADRDVFNERPSKEDIISSTEAACIQRLYDTATLHTVFGDIQVALFKECQKTVENFCVHSKNGYYNGNIFHRVIKGFMIQTGDPTGTGLGGESIWGGEFEDEIRSHLKHDKPYTLSMANAGPNTNGSQFFITLIPTPWLDNKHTVFGRVTKGMEVVQTICSAKTHPKTDKPHDDIQIINISLK</sequence>
<feature type="compositionally biased region" description="Basic and acidic residues" evidence="8">
    <location>
        <begin position="1"/>
        <end position="15"/>
    </location>
</feature>
<dbReference type="Gene3D" id="2.130.10.10">
    <property type="entry name" value="YVTN repeat-like/Quinoprotein amine dehydrogenase"/>
    <property type="match status" value="2"/>
</dbReference>
<dbReference type="CDD" id="cd01927">
    <property type="entry name" value="cyclophilin_WD40"/>
    <property type="match status" value="1"/>
</dbReference>
<comment type="caution">
    <text evidence="10">The sequence shown here is derived from an EMBL/GenBank/DDBJ whole genome shotgun (WGS) entry which is preliminary data.</text>
</comment>
<feature type="domain" description="PPIase cyclophilin-type" evidence="9">
    <location>
        <begin position="474"/>
        <end position="628"/>
    </location>
</feature>
<dbReference type="Pfam" id="PF00160">
    <property type="entry name" value="Pro_isomerase"/>
    <property type="match status" value="1"/>
</dbReference>
<gene>
    <name evidence="10" type="ORF">AGLY_009826</name>
</gene>
<keyword evidence="7" id="KW-0413">Isomerase</keyword>
<dbReference type="GO" id="GO:0005634">
    <property type="term" value="C:nucleus"/>
    <property type="evidence" value="ECO:0007669"/>
    <property type="project" value="UniProtKB-ARBA"/>
</dbReference>
<accession>A0A6G0TI85</accession>
<dbReference type="InterPro" id="IPR001680">
    <property type="entry name" value="WD40_rpt"/>
</dbReference>
<keyword evidence="11" id="KW-1185">Reference proteome</keyword>
<organism evidence="10 11">
    <name type="scientific">Aphis glycines</name>
    <name type="common">Soybean aphid</name>
    <dbReference type="NCBI Taxonomy" id="307491"/>
    <lineage>
        <taxon>Eukaryota</taxon>
        <taxon>Metazoa</taxon>
        <taxon>Ecdysozoa</taxon>
        <taxon>Arthropoda</taxon>
        <taxon>Hexapoda</taxon>
        <taxon>Insecta</taxon>
        <taxon>Pterygota</taxon>
        <taxon>Neoptera</taxon>
        <taxon>Paraneoptera</taxon>
        <taxon>Hemiptera</taxon>
        <taxon>Sternorrhyncha</taxon>
        <taxon>Aphidomorpha</taxon>
        <taxon>Aphidoidea</taxon>
        <taxon>Aphididae</taxon>
        <taxon>Aphidini</taxon>
        <taxon>Aphis</taxon>
        <taxon>Aphis</taxon>
    </lineage>
</organism>
<comment type="catalytic activity">
    <reaction evidence="1">
        <text>[protein]-peptidylproline (omega=180) = [protein]-peptidylproline (omega=0)</text>
        <dbReference type="Rhea" id="RHEA:16237"/>
        <dbReference type="Rhea" id="RHEA-COMP:10747"/>
        <dbReference type="Rhea" id="RHEA-COMP:10748"/>
        <dbReference type="ChEBI" id="CHEBI:83833"/>
        <dbReference type="ChEBI" id="CHEBI:83834"/>
        <dbReference type="EC" id="5.2.1.8"/>
    </reaction>
</comment>
<evidence type="ECO:0000259" key="9">
    <source>
        <dbReference type="PROSITE" id="PS50072"/>
    </source>
</evidence>
<proteinExistence type="inferred from homology"/>
<evidence type="ECO:0000256" key="1">
    <source>
        <dbReference type="ARBA" id="ARBA00000971"/>
    </source>
</evidence>
<evidence type="ECO:0000256" key="7">
    <source>
        <dbReference type="ARBA" id="ARBA00023235"/>
    </source>
</evidence>
<dbReference type="OrthoDB" id="10264753at2759"/>
<feature type="region of interest" description="Disordered" evidence="8">
    <location>
        <begin position="1"/>
        <end position="28"/>
    </location>
</feature>
<dbReference type="PRINTS" id="PR00153">
    <property type="entry name" value="CSAPPISMRASE"/>
</dbReference>
<reference evidence="10 11" key="1">
    <citation type="submission" date="2019-08" db="EMBL/GenBank/DDBJ databases">
        <title>The genome of the soybean aphid Biotype 1, its phylome, world population structure and adaptation to the North American continent.</title>
        <authorList>
            <person name="Giordano R."/>
            <person name="Donthu R.K."/>
            <person name="Hernandez A.G."/>
            <person name="Wright C.L."/>
            <person name="Zimin A.V."/>
        </authorList>
    </citation>
    <scope>NUCLEOTIDE SEQUENCE [LARGE SCALE GENOMIC DNA]</scope>
    <source>
        <tissue evidence="10">Whole aphids</tissue>
    </source>
</reference>
<evidence type="ECO:0000313" key="10">
    <source>
        <dbReference type="EMBL" id="KAE9532745.1"/>
    </source>
</evidence>
<dbReference type="GO" id="GO:0006457">
    <property type="term" value="P:protein folding"/>
    <property type="evidence" value="ECO:0007669"/>
    <property type="project" value="InterPro"/>
</dbReference>
<comment type="similarity">
    <text evidence="2">Belongs to the cyclophilin-type PPIase family.</text>
</comment>
<evidence type="ECO:0000256" key="4">
    <source>
        <dbReference type="ARBA" id="ARBA00022574"/>
    </source>
</evidence>
<dbReference type="Proteomes" id="UP000475862">
    <property type="component" value="Unassembled WGS sequence"/>
</dbReference>
<dbReference type="GO" id="GO:0003755">
    <property type="term" value="F:peptidyl-prolyl cis-trans isomerase activity"/>
    <property type="evidence" value="ECO:0007669"/>
    <property type="project" value="UniProtKB-KW"/>
</dbReference>
<evidence type="ECO:0000256" key="8">
    <source>
        <dbReference type="SAM" id="MobiDB-lite"/>
    </source>
</evidence>